<dbReference type="Pfam" id="PF18029">
    <property type="entry name" value="Glyoxalase_6"/>
    <property type="match status" value="2"/>
</dbReference>
<feature type="domain" description="Glyoxalase-like" evidence="1">
    <location>
        <begin position="132"/>
        <end position="240"/>
    </location>
</feature>
<dbReference type="RefSeq" id="WP_157978786.1">
    <property type="nucleotide sequence ID" value="NZ_JBEXKW010000010.1"/>
</dbReference>
<dbReference type="Proteomes" id="UP001551695">
    <property type="component" value="Unassembled WGS sequence"/>
</dbReference>
<name>A0ABV3FUG7_9NOCA</name>
<feature type="domain" description="Glyoxalase-like" evidence="1">
    <location>
        <begin position="8"/>
        <end position="117"/>
    </location>
</feature>
<proteinExistence type="predicted"/>
<reference evidence="2 3" key="1">
    <citation type="submission" date="2024-06" db="EMBL/GenBank/DDBJ databases">
        <title>The Natural Products Discovery Center: Release of the First 8490 Sequenced Strains for Exploring Actinobacteria Biosynthetic Diversity.</title>
        <authorList>
            <person name="Kalkreuter E."/>
            <person name="Kautsar S.A."/>
            <person name="Yang D."/>
            <person name="Bader C.D."/>
            <person name="Teijaro C.N."/>
            <person name="Fluegel L."/>
            <person name="Davis C.M."/>
            <person name="Simpson J.R."/>
            <person name="Lauterbach L."/>
            <person name="Steele A.D."/>
            <person name="Gui C."/>
            <person name="Meng S."/>
            <person name="Li G."/>
            <person name="Viehrig K."/>
            <person name="Ye F."/>
            <person name="Su P."/>
            <person name="Kiefer A.F."/>
            <person name="Nichols A."/>
            <person name="Cepeda A.J."/>
            <person name="Yan W."/>
            <person name="Fan B."/>
            <person name="Jiang Y."/>
            <person name="Adhikari A."/>
            <person name="Zheng C.-J."/>
            <person name="Schuster L."/>
            <person name="Cowan T.M."/>
            <person name="Smanski M.J."/>
            <person name="Chevrette M.G."/>
            <person name="De Carvalho L.P.S."/>
            <person name="Shen B."/>
        </authorList>
    </citation>
    <scope>NUCLEOTIDE SEQUENCE [LARGE SCALE GENOMIC DNA]</scope>
    <source>
        <strain evidence="2 3">NPDC050403</strain>
    </source>
</reference>
<dbReference type="Gene3D" id="3.10.180.10">
    <property type="entry name" value="2,3-Dihydroxybiphenyl 1,2-Dioxygenase, domain 1"/>
    <property type="match status" value="2"/>
</dbReference>
<organism evidence="2 3">
    <name type="scientific">Nocardia aurea</name>
    <dbReference type="NCBI Taxonomy" id="2144174"/>
    <lineage>
        <taxon>Bacteria</taxon>
        <taxon>Bacillati</taxon>
        <taxon>Actinomycetota</taxon>
        <taxon>Actinomycetes</taxon>
        <taxon>Mycobacteriales</taxon>
        <taxon>Nocardiaceae</taxon>
        <taxon>Nocardia</taxon>
    </lineage>
</organism>
<sequence length="249" mass="26875">MSTRLARVVFDADRPRSVAGFWAELLGWAVPLDRSDEVDVAAHDPDGLEIALTFLPAAHTKQGKNRIHLDLASRSLDHQRVQVDRALSLGARHIDIGQGAVPWVVLADPEGNEFCVLEPREQYVDTGAVAAIVVDTRDPVRLAEFWSTASGWPVTYGGAEIAGLRSATGLGCWLEFVHTPEQKYGRNRLHLDLTSFPADDPAEEVARLRAAGATPLAAGSLGDAPGLPLADPETNEFCLLRPAPDYTVA</sequence>
<dbReference type="EMBL" id="JBFAKC010000006">
    <property type="protein sequence ID" value="MEV0708905.1"/>
    <property type="molecule type" value="Genomic_DNA"/>
</dbReference>
<evidence type="ECO:0000313" key="3">
    <source>
        <dbReference type="Proteomes" id="UP001551695"/>
    </source>
</evidence>
<dbReference type="SUPFAM" id="SSF54593">
    <property type="entry name" value="Glyoxalase/Bleomycin resistance protein/Dihydroxybiphenyl dioxygenase"/>
    <property type="match status" value="2"/>
</dbReference>
<dbReference type="CDD" id="cd06587">
    <property type="entry name" value="VOC"/>
    <property type="match status" value="2"/>
</dbReference>
<dbReference type="PANTHER" id="PTHR35908">
    <property type="entry name" value="HYPOTHETICAL FUSION PROTEIN"/>
    <property type="match status" value="1"/>
</dbReference>
<keyword evidence="3" id="KW-1185">Reference proteome</keyword>
<gene>
    <name evidence="2" type="ORF">AB0I48_15205</name>
</gene>
<dbReference type="InterPro" id="IPR041581">
    <property type="entry name" value="Glyoxalase_6"/>
</dbReference>
<protein>
    <submittedName>
        <fullName evidence="2">VOC family protein</fullName>
    </submittedName>
</protein>
<evidence type="ECO:0000313" key="2">
    <source>
        <dbReference type="EMBL" id="MEV0708905.1"/>
    </source>
</evidence>
<dbReference type="InterPro" id="IPR029068">
    <property type="entry name" value="Glyas_Bleomycin-R_OHBP_Dase"/>
</dbReference>
<accession>A0ABV3FUG7</accession>
<comment type="caution">
    <text evidence="2">The sequence shown here is derived from an EMBL/GenBank/DDBJ whole genome shotgun (WGS) entry which is preliminary data.</text>
</comment>
<dbReference type="PANTHER" id="PTHR35908:SF1">
    <property type="entry name" value="CONSERVED PROTEIN"/>
    <property type="match status" value="1"/>
</dbReference>
<evidence type="ECO:0000259" key="1">
    <source>
        <dbReference type="Pfam" id="PF18029"/>
    </source>
</evidence>